<protein>
    <submittedName>
        <fullName evidence="1">Uncharacterized protein</fullName>
    </submittedName>
</protein>
<reference evidence="1" key="1">
    <citation type="submission" date="2018-02" db="EMBL/GenBank/DDBJ databases">
        <title>Rhizophora mucronata_Transcriptome.</title>
        <authorList>
            <person name="Meera S.P."/>
            <person name="Sreeshan A."/>
            <person name="Augustine A."/>
        </authorList>
    </citation>
    <scope>NUCLEOTIDE SEQUENCE</scope>
    <source>
        <tissue evidence="1">Leaf</tissue>
    </source>
</reference>
<dbReference type="AlphaFoldDB" id="A0A2P2PNG5"/>
<organism evidence="1">
    <name type="scientific">Rhizophora mucronata</name>
    <name type="common">Asiatic mangrove</name>
    <dbReference type="NCBI Taxonomy" id="61149"/>
    <lineage>
        <taxon>Eukaryota</taxon>
        <taxon>Viridiplantae</taxon>
        <taxon>Streptophyta</taxon>
        <taxon>Embryophyta</taxon>
        <taxon>Tracheophyta</taxon>
        <taxon>Spermatophyta</taxon>
        <taxon>Magnoliopsida</taxon>
        <taxon>eudicotyledons</taxon>
        <taxon>Gunneridae</taxon>
        <taxon>Pentapetalae</taxon>
        <taxon>rosids</taxon>
        <taxon>fabids</taxon>
        <taxon>Malpighiales</taxon>
        <taxon>Rhizophoraceae</taxon>
        <taxon>Rhizophora</taxon>
    </lineage>
</organism>
<sequence length="77" mass="8856">MENLTVTLTCPSSSTVIDTTKVAMQASHKKKIYNCGFHMPLSSFENLKKLCMHARERELKKKRNTNTNTKNVYFLCT</sequence>
<accession>A0A2P2PNG5</accession>
<dbReference type="EMBL" id="GGEC01075764">
    <property type="protein sequence ID" value="MBX56248.1"/>
    <property type="molecule type" value="Transcribed_RNA"/>
</dbReference>
<evidence type="ECO:0000313" key="1">
    <source>
        <dbReference type="EMBL" id="MBX56248.1"/>
    </source>
</evidence>
<name>A0A2P2PNG5_RHIMU</name>
<proteinExistence type="predicted"/>